<dbReference type="RefSeq" id="WP_114563833.1">
    <property type="nucleotide sequence ID" value="NZ_CP031124.1"/>
</dbReference>
<evidence type="ECO:0000313" key="2">
    <source>
        <dbReference type="Proteomes" id="UP000252182"/>
    </source>
</evidence>
<protein>
    <submittedName>
        <fullName evidence="1">Uncharacterized protein</fullName>
    </submittedName>
</protein>
<evidence type="ECO:0000313" key="1">
    <source>
        <dbReference type="EMBL" id="AXF86792.1"/>
    </source>
</evidence>
<reference evidence="2" key="1">
    <citation type="submission" date="2018-07" db="EMBL/GenBank/DDBJ databases">
        <authorList>
            <person name="Kim H."/>
        </authorList>
    </citation>
    <scope>NUCLEOTIDE SEQUENCE [LARGE SCALE GENOMIC DNA]</scope>
    <source>
        <strain evidence="2">F02</strain>
    </source>
</reference>
<dbReference type="KEGG" id="hyf:DTO96_102548"/>
<gene>
    <name evidence="1" type="ORF">DTO96_102548</name>
</gene>
<dbReference type="Proteomes" id="UP000252182">
    <property type="component" value="Chromosome"/>
</dbReference>
<proteinExistence type="predicted"/>
<accession>A0A345DEK4</accession>
<organism evidence="1 2">
    <name type="scientific">Ephemeroptericola cinctiostellae</name>
    <dbReference type="NCBI Taxonomy" id="2268024"/>
    <lineage>
        <taxon>Bacteria</taxon>
        <taxon>Pseudomonadati</taxon>
        <taxon>Pseudomonadota</taxon>
        <taxon>Betaproteobacteria</taxon>
        <taxon>Burkholderiales</taxon>
        <taxon>Burkholderiaceae</taxon>
        <taxon>Ephemeroptericola</taxon>
    </lineage>
</organism>
<sequence length="123" mass="13847">MSTKKQYQLRLAQEFNATFIVDHAIADAHWLTLIDQYNNPVIAQGLLEHYRGNTCSVVLHFMAIEAFRQRLSAPSFIDAFPHPVCRSVAGIELVHVDAIDMHHLPLEIVRVSDVSDPLVRASS</sequence>
<keyword evidence="2" id="KW-1185">Reference proteome</keyword>
<name>A0A345DEK4_9BURK</name>
<dbReference type="EMBL" id="CP031124">
    <property type="protein sequence ID" value="AXF86792.1"/>
    <property type="molecule type" value="Genomic_DNA"/>
</dbReference>
<dbReference type="AlphaFoldDB" id="A0A345DEK4"/>